<keyword evidence="1" id="KW-0479">Metal-binding</keyword>
<evidence type="ECO:0000259" key="3">
    <source>
        <dbReference type="PROSITE" id="PS50157"/>
    </source>
</evidence>
<evidence type="ECO:0000256" key="2">
    <source>
        <dbReference type="SAM" id="MobiDB-lite"/>
    </source>
</evidence>
<accession>A0ABN8T2P0</accession>
<dbReference type="InterPro" id="IPR013087">
    <property type="entry name" value="Znf_C2H2_type"/>
</dbReference>
<comment type="caution">
    <text evidence="4">The sequence shown here is derived from an EMBL/GenBank/DDBJ whole genome shotgun (WGS) entry which is preliminary data.</text>
</comment>
<dbReference type="EMBL" id="CALNXI010005565">
    <property type="protein sequence ID" value="CAH3198088.1"/>
    <property type="molecule type" value="Genomic_DNA"/>
</dbReference>
<sequence length="1084" mass="124940">MSETRPSDSCRICKFSFKVKFGNVSGKQFYSSSQNLFKPSQRKDSFGIVLADVCKQVGLVLLEDSQEYSDRVCNPCARKILTLGNLFEIVKTATLPTVSGTKRSLATPEKASPSWRKAKQVRVNSPEVETSSRMRQPKKSRKSLAFTGESGSMSTLPEKEEEMLRRLNVDDLPQTGLQVKVVYLNPSGNVIVRIPRDDPTKTLVKNVACENWREVSNAILQHAELAPELRNSIRKVLSKEFSEYLKSETMLCARNPDEIAGFSNKLFMEEVRIFCPLWYNCVIGASGVSTQVDVNSVAKDHNSLALATAILARVRNPQASAVHYRISTILFHSGVKHDDLNRLNRLGVCMSPDSIIRLQSKMNEQLEGKVKIWKATVEENRGALKLAHEVVQKQVSLPLNVSQQCLETYDFFSSKGYEYLIKLLDEEKAKKSVETYTTACVHSVIRRLESTKLPLYKLVGDNIDYEIHARVQSQKHRNRSIHWTHQFAVLDRVQDPQLESHCSQKSVNQIQFAELLPDEDVMENLVKNWAVIVSRVITKYLPPLQSFRDAVVRHIPHEYSKEMSQKSNSCFLSMQFLNPNVSGEMAQLLQHNQEKYVPCLSNGNNKTILEQVSLHGDQLFEERARNVIWTYRDGVNEYERLQGMDTEFADWHAKYTLYKTEFKMFVNHSSAAEIGTTRASINRTGKTNAAKGVENHYNEYSEFHAREVEAHICASFMEMTEMEKISDKPRIPMPDKSLSKQTRAKWLLEVCEEYVQKFVLNKDELISLVGQTTELESVNLQSRWTCRVDDCNASYAYHSGRVRHEVEVHNLSFDDGHDDRDHYGYYYCRMRCGLVFKTKATRKRHEEQKHGETLPDDSTPQEERKEDYKFNYHSAKLTFGLVLLEFNDAVKEGDGARLFDLYKLALLLYKTYGHYKYAYAVLLYLVKCTAILPPSQALRLKWNRFFNGSGLPGRNIPLDLQKEHDNKDIKCMWRNLGANLDEHNAERTAGTLESRQLVYKSVDRDCDLKEQHFSRVNPKEEDAVNQIINDLLSNKVFTKTPGREGYETFPEFKRDLLHDLDYRDLHRWLREHIDLWASVYQQER</sequence>
<dbReference type="Pfam" id="PF20231">
    <property type="entry name" value="DUF6589"/>
    <property type="match status" value="1"/>
</dbReference>
<reference evidence="4 5" key="1">
    <citation type="submission" date="2022-05" db="EMBL/GenBank/DDBJ databases">
        <authorList>
            <consortium name="Genoscope - CEA"/>
            <person name="William W."/>
        </authorList>
    </citation>
    <scope>NUCLEOTIDE SEQUENCE [LARGE SCALE GENOMIC DNA]</scope>
</reference>
<keyword evidence="1" id="KW-0862">Zinc</keyword>
<dbReference type="Proteomes" id="UP001159427">
    <property type="component" value="Unassembled WGS sequence"/>
</dbReference>
<evidence type="ECO:0000313" key="5">
    <source>
        <dbReference type="Proteomes" id="UP001159427"/>
    </source>
</evidence>
<evidence type="ECO:0000256" key="1">
    <source>
        <dbReference type="PROSITE-ProRule" id="PRU00042"/>
    </source>
</evidence>
<feature type="domain" description="C2H2-type" evidence="3">
    <location>
        <begin position="826"/>
        <end position="855"/>
    </location>
</feature>
<organism evidence="4 5">
    <name type="scientific">Porites evermanni</name>
    <dbReference type="NCBI Taxonomy" id="104178"/>
    <lineage>
        <taxon>Eukaryota</taxon>
        <taxon>Metazoa</taxon>
        <taxon>Cnidaria</taxon>
        <taxon>Anthozoa</taxon>
        <taxon>Hexacorallia</taxon>
        <taxon>Scleractinia</taxon>
        <taxon>Fungiina</taxon>
        <taxon>Poritidae</taxon>
        <taxon>Porites</taxon>
    </lineage>
</organism>
<dbReference type="InterPro" id="IPR046496">
    <property type="entry name" value="DUF6589"/>
</dbReference>
<gene>
    <name evidence="4" type="ORF">PEVE_00035687</name>
</gene>
<keyword evidence="5" id="KW-1185">Reference proteome</keyword>
<protein>
    <recommendedName>
        <fullName evidence="3">C2H2-type domain-containing protein</fullName>
    </recommendedName>
</protein>
<name>A0ABN8T2P0_9CNID</name>
<proteinExistence type="predicted"/>
<dbReference type="PROSITE" id="PS00028">
    <property type="entry name" value="ZINC_FINGER_C2H2_1"/>
    <property type="match status" value="2"/>
</dbReference>
<dbReference type="SMART" id="SM00355">
    <property type="entry name" value="ZnF_C2H2"/>
    <property type="match status" value="2"/>
</dbReference>
<dbReference type="PROSITE" id="PS50157">
    <property type="entry name" value="ZINC_FINGER_C2H2_2"/>
    <property type="match status" value="1"/>
</dbReference>
<feature type="region of interest" description="Disordered" evidence="2">
    <location>
        <begin position="845"/>
        <end position="865"/>
    </location>
</feature>
<feature type="region of interest" description="Disordered" evidence="2">
    <location>
        <begin position="101"/>
        <end position="157"/>
    </location>
</feature>
<keyword evidence="1" id="KW-0863">Zinc-finger</keyword>
<evidence type="ECO:0000313" key="4">
    <source>
        <dbReference type="EMBL" id="CAH3198088.1"/>
    </source>
</evidence>